<keyword evidence="3 9" id="KW-0812">Transmembrane</keyword>
<keyword evidence="4" id="KW-0999">Mitochondrion inner membrane</keyword>
<evidence type="ECO:0000256" key="11">
    <source>
        <dbReference type="SAM" id="Phobius"/>
    </source>
</evidence>
<evidence type="ECO:0000256" key="9">
    <source>
        <dbReference type="RuleBase" id="RU003945"/>
    </source>
</evidence>
<evidence type="ECO:0000256" key="1">
    <source>
        <dbReference type="ARBA" id="ARBA00004448"/>
    </source>
</evidence>
<comment type="similarity">
    <text evidence="2 9">Belongs to the OXA1/ALB3/YidC family.</text>
</comment>
<organism evidence="13 14">
    <name type="scientific">Puccinia sorghi</name>
    <dbReference type="NCBI Taxonomy" id="27349"/>
    <lineage>
        <taxon>Eukaryota</taxon>
        <taxon>Fungi</taxon>
        <taxon>Dikarya</taxon>
        <taxon>Basidiomycota</taxon>
        <taxon>Pucciniomycotina</taxon>
        <taxon>Pucciniomycetes</taxon>
        <taxon>Pucciniales</taxon>
        <taxon>Pucciniaceae</taxon>
        <taxon>Puccinia</taxon>
    </lineage>
</organism>
<gene>
    <name evidence="13" type="ORF">VP01_662g5</name>
</gene>
<reference evidence="13 14" key="1">
    <citation type="submission" date="2015-08" db="EMBL/GenBank/DDBJ databases">
        <title>Next Generation Sequencing and Analysis of the Genome of Puccinia sorghi L Schw, the Causal Agent of Maize Common Rust.</title>
        <authorList>
            <person name="Rochi L."/>
            <person name="Burguener G."/>
            <person name="Darino M."/>
            <person name="Turjanski A."/>
            <person name="Kreff E."/>
            <person name="Dieguez M.J."/>
            <person name="Sacco F."/>
        </authorList>
    </citation>
    <scope>NUCLEOTIDE SEQUENCE [LARGE SCALE GENOMIC DNA]</scope>
    <source>
        <strain evidence="13 14">RO10H11247</strain>
    </source>
</reference>
<feature type="domain" description="Membrane insertase YidC/Oxa/ALB C-terminal" evidence="12">
    <location>
        <begin position="163"/>
        <end position="352"/>
    </location>
</feature>
<keyword evidence="6 11" id="KW-1133">Transmembrane helix</keyword>
<evidence type="ECO:0000256" key="2">
    <source>
        <dbReference type="ARBA" id="ARBA00009877"/>
    </source>
</evidence>
<protein>
    <recommendedName>
        <fullName evidence="12">Membrane insertase YidC/Oxa/ALB C-terminal domain-containing protein</fullName>
    </recommendedName>
</protein>
<dbReference type="PANTHER" id="PTHR12428:SF66">
    <property type="entry name" value="MITOCHONDRIAL INNER MEMBRANE PROTEIN OXA1L"/>
    <property type="match status" value="1"/>
</dbReference>
<dbReference type="Proteomes" id="UP000037035">
    <property type="component" value="Unassembled WGS sequence"/>
</dbReference>
<keyword evidence="8 11" id="KW-0472">Membrane</keyword>
<evidence type="ECO:0000256" key="5">
    <source>
        <dbReference type="ARBA" id="ARBA00022946"/>
    </source>
</evidence>
<feature type="compositionally biased region" description="Pro residues" evidence="10">
    <location>
        <begin position="95"/>
        <end position="107"/>
    </location>
</feature>
<accession>A0A0L6UF68</accession>
<feature type="compositionally biased region" description="Low complexity" evidence="10">
    <location>
        <begin position="396"/>
        <end position="418"/>
    </location>
</feature>
<evidence type="ECO:0000256" key="3">
    <source>
        <dbReference type="ARBA" id="ARBA00022692"/>
    </source>
</evidence>
<feature type="region of interest" description="Disordered" evidence="10">
    <location>
        <begin position="376"/>
        <end position="446"/>
    </location>
</feature>
<feature type="compositionally biased region" description="Basic residues" evidence="10">
    <location>
        <begin position="431"/>
        <end position="446"/>
    </location>
</feature>
<dbReference type="OrthoDB" id="2148490at2759"/>
<dbReference type="CDD" id="cd20069">
    <property type="entry name" value="5TM_Oxa1-like"/>
    <property type="match status" value="1"/>
</dbReference>
<comment type="caution">
    <text evidence="13">The sequence shown here is derived from an EMBL/GenBank/DDBJ whole genome shotgun (WGS) entry which is preliminary data.</text>
</comment>
<dbReference type="InterPro" id="IPR028055">
    <property type="entry name" value="YidC/Oxa/ALB_C"/>
</dbReference>
<dbReference type="PANTHER" id="PTHR12428">
    <property type="entry name" value="OXA1"/>
    <property type="match status" value="1"/>
</dbReference>
<dbReference type="EMBL" id="LAVV01011974">
    <property type="protein sequence ID" value="KNZ47176.1"/>
    <property type="molecule type" value="Genomic_DNA"/>
</dbReference>
<dbReference type="GO" id="GO:0005743">
    <property type="term" value="C:mitochondrial inner membrane"/>
    <property type="evidence" value="ECO:0007669"/>
    <property type="project" value="UniProtKB-SubCell"/>
</dbReference>
<feature type="compositionally biased region" description="Polar residues" evidence="10">
    <location>
        <begin position="376"/>
        <end position="388"/>
    </location>
</feature>
<dbReference type="Pfam" id="PF02096">
    <property type="entry name" value="60KD_IMP"/>
    <property type="match status" value="1"/>
</dbReference>
<keyword evidence="14" id="KW-1185">Reference proteome</keyword>
<dbReference type="VEuPathDB" id="FungiDB:VP01_662g5"/>
<comment type="subcellular location">
    <subcellularLocation>
        <location evidence="9">Membrane</location>
        <topology evidence="9">Multi-pass membrane protein</topology>
    </subcellularLocation>
    <subcellularLocation>
        <location evidence="1">Mitochondrion inner membrane</location>
        <topology evidence="1">Multi-pass membrane protein</topology>
    </subcellularLocation>
</comment>
<evidence type="ECO:0000313" key="14">
    <source>
        <dbReference type="Proteomes" id="UP000037035"/>
    </source>
</evidence>
<feature type="transmembrane region" description="Helical" evidence="11">
    <location>
        <begin position="316"/>
        <end position="333"/>
    </location>
</feature>
<evidence type="ECO:0000256" key="4">
    <source>
        <dbReference type="ARBA" id="ARBA00022792"/>
    </source>
</evidence>
<evidence type="ECO:0000256" key="8">
    <source>
        <dbReference type="ARBA" id="ARBA00023136"/>
    </source>
</evidence>
<evidence type="ECO:0000256" key="6">
    <source>
        <dbReference type="ARBA" id="ARBA00022989"/>
    </source>
</evidence>
<dbReference type="GO" id="GO:0032977">
    <property type="term" value="F:membrane insertase activity"/>
    <property type="evidence" value="ECO:0007669"/>
    <property type="project" value="InterPro"/>
</dbReference>
<evidence type="ECO:0000256" key="10">
    <source>
        <dbReference type="SAM" id="MobiDB-lite"/>
    </source>
</evidence>
<name>A0A0L6UF68_9BASI</name>
<feature type="transmembrane region" description="Helical" evidence="11">
    <location>
        <begin position="237"/>
        <end position="257"/>
    </location>
</feature>
<feature type="transmembrane region" description="Helical" evidence="11">
    <location>
        <begin position="285"/>
        <end position="304"/>
    </location>
</feature>
<dbReference type="STRING" id="27349.A0A0L6UF68"/>
<evidence type="ECO:0000256" key="7">
    <source>
        <dbReference type="ARBA" id="ARBA00023128"/>
    </source>
</evidence>
<sequence>MCVGSDRVVRPGAQENLGYSAPIVSCSDPTQHNRFPLLSNLATRNPRWIRPPTTTHPSRFDSRRAYSLWPFGGGSSKTTAPEELPSSPLEKAPEATPPPAAPEEPLTPPVEIDQLLEATTTTTSSASQELAALELEHGLIARYTSGSIENVLCALHDQLALPWFLTIPVVIVALRTALIPINIWSMRIGARNMVIKPLIDVKISKIKELQTGGEQRKALLAQNELRAYMKQEGFRPLAPLGLPLLQGSLFVSFFWALREMGSHHLPSLTAEGALWFSDLTLAGPWYGLPLIASGLTLLSVETASEMGGLKAGQSQKVMWFLRAVIVGTLWLFHDLPSAVFLYWCTNNMFSLVWGTCIRVMPKSLKARLGIPDTSAINASQKNSTTPTPSFLDGFKAATSSPSSSPSPTAVTPAAAEPAPILPPQPILWKKPAPKRAHKNPPKKPVT</sequence>
<evidence type="ECO:0000259" key="12">
    <source>
        <dbReference type="Pfam" id="PF02096"/>
    </source>
</evidence>
<dbReference type="AlphaFoldDB" id="A0A0L6UF68"/>
<feature type="region of interest" description="Disordered" evidence="10">
    <location>
        <begin position="71"/>
        <end position="107"/>
    </location>
</feature>
<dbReference type="InterPro" id="IPR001708">
    <property type="entry name" value="YidC/ALB3/OXA1/COX18"/>
</dbReference>
<evidence type="ECO:0000313" key="13">
    <source>
        <dbReference type="EMBL" id="KNZ47176.1"/>
    </source>
</evidence>
<keyword evidence="7" id="KW-0496">Mitochondrion</keyword>
<proteinExistence type="inferred from homology"/>
<feature type="transmembrane region" description="Helical" evidence="11">
    <location>
        <begin position="160"/>
        <end position="184"/>
    </location>
</feature>
<keyword evidence="5" id="KW-0809">Transit peptide</keyword>
<dbReference type="GO" id="GO:0032979">
    <property type="term" value="P:protein insertion into mitochondrial inner membrane from matrix"/>
    <property type="evidence" value="ECO:0007669"/>
    <property type="project" value="TreeGrafter"/>
</dbReference>